<feature type="domain" description="DUF7907" evidence="2">
    <location>
        <begin position="29"/>
        <end position="166"/>
    </location>
</feature>
<keyword evidence="4" id="KW-1185">Reference proteome</keyword>
<dbReference type="HOGENOM" id="CLU_1586478_0_0_1"/>
<feature type="chain" id="PRO_5004085863" description="DUF7907 domain-containing protein" evidence="1">
    <location>
        <begin position="18"/>
        <end position="168"/>
    </location>
</feature>
<dbReference type="OMA" id="AHIGAGQ"/>
<reference evidence="4" key="1">
    <citation type="journal article" date="2013" name="Genome Announc.">
        <title>Draft genome sequence of the grapevine dieback fungus Eutypa lata UCR-EL1.</title>
        <authorList>
            <person name="Blanco-Ulate B."/>
            <person name="Rolshausen P.E."/>
            <person name="Cantu D."/>
        </authorList>
    </citation>
    <scope>NUCLEOTIDE SEQUENCE [LARGE SCALE GENOMIC DNA]</scope>
    <source>
        <strain evidence="4">UCR-EL1</strain>
    </source>
</reference>
<keyword evidence="1" id="KW-0732">Signal</keyword>
<name>M7TMU8_EUTLA</name>
<dbReference type="KEGG" id="ela:UCREL1_4960"/>
<proteinExistence type="predicted"/>
<organism evidence="3 4">
    <name type="scientific">Eutypa lata (strain UCR-EL1)</name>
    <name type="common">Grapevine dieback disease fungus</name>
    <name type="synonym">Eutypa armeniacae</name>
    <dbReference type="NCBI Taxonomy" id="1287681"/>
    <lineage>
        <taxon>Eukaryota</taxon>
        <taxon>Fungi</taxon>
        <taxon>Dikarya</taxon>
        <taxon>Ascomycota</taxon>
        <taxon>Pezizomycotina</taxon>
        <taxon>Sordariomycetes</taxon>
        <taxon>Xylariomycetidae</taxon>
        <taxon>Xylariales</taxon>
        <taxon>Diatrypaceae</taxon>
        <taxon>Eutypa</taxon>
    </lineage>
</organism>
<dbReference type="InterPro" id="IPR057229">
    <property type="entry name" value="DUF7907"/>
</dbReference>
<gene>
    <name evidence="3" type="ORF">UCREL1_4960</name>
</gene>
<dbReference type="OrthoDB" id="4704396at2759"/>
<dbReference type="Proteomes" id="UP000012174">
    <property type="component" value="Unassembled WGS sequence"/>
</dbReference>
<protein>
    <recommendedName>
        <fullName evidence="2">DUF7907 domain-containing protein</fullName>
    </recommendedName>
</protein>
<feature type="signal peptide" evidence="1">
    <location>
        <begin position="1"/>
        <end position="17"/>
    </location>
</feature>
<sequence length="168" mass="17524">MYAIIATTLALTGAAVAAPAATIKARAEQFGLHAFSTGGKLQYWAVVNAHIGAGQNALQIQRPAAYQSDPAYLNNTELFFDLGTEYPWGVAIPEVPAGTVAQVTSKPGDGAVATGFAVADEKLTYNGSPDGFWACPVQDVFTLFYGQNPDAANLPSDECLPITLQASA</sequence>
<evidence type="ECO:0000259" key="2">
    <source>
        <dbReference type="Pfam" id="PF25484"/>
    </source>
</evidence>
<evidence type="ECO:0000256" key="1">
    <source>
        <dbReference type="SAM" id="SignalP"/>
    </source>
</evidence>
<dbReference type="Pfam" id="PF25484">
    <property type="entry name" value="DUF7907"/>
    <property type="match status" value="1"/>
</dbReference>
<dbReference type="AlphaFoldDB" id="M7TMU8"/>
<accession>M7TMU8</accession>
<evidence type="ECO:0000313" key="3">
    <source>
        <dbReference type="EMBL" id="EMR68035.1"/>
    </source>
</evidence>
<evidence type="ECO:0000313" key="4">
    <source>
        <dbReference type="Proteomes" id="UP000012174"/>
    </source>
</evidence>
<dbReference type="EMBL" id="KB706316">
    <property type="protein sequence ID" value="EMR68035.1"/>
    <property type="molecule type" value="Genomic_DNA"/>
</dbReference>